<name>A0A917G573_9BACL</name>
<evidence type="ECO:0000313" key="1">
    <source>
        <dbReference type="EMBL" id="GGG23635.1"/>
    </source>
</evidence>
<comment type="caution">
    <text evidence="1">The sequence shown here is derived from an EMBL/GenBank/DDBJ whole genome shotgun (WGS) entry which is preliminary data.</text>
</comment>
<dbReference type="RefSeq" id="WP_188533353.1">
    <property type="nucleotide sequence ID" value="NZ_BMGR01000019.1"/>
</dbReference>
<evidence type="ECO:0000313" key="2">
    <source>
        <dbReference type="Proteomes" id="UP000644756"/>
    </source>
</evidence>
<sequence length="48" mass="5372">MDINTDSYKVAPINDYERAIEIIKQAEASIAELTGNPVTLIAYEKTEE</sequence>
<proteinExistence type="predicted"/>
<reference evidence="1" key="2">
    <citation type="submission" date="2020-09" db="EMBL/GenBank/DDBJ databases">
        <authorList>
            <person name="Sun Q."/>
            <person name="Zhou Y."/>
        </authorList>
    </citation>
    <scope>NUCLEOTIDE SEQUENCE</scope>
    <source>
        <strain evidence="1">CGMCC 1.12987</strain>
    </source>
</reference>
<keyword evidence="2" id="KW-1185">Reference proteome</keyword>
<dbReference type="Proteomes" id="UP000644756">
    <property type="component" value="Unassembled WGS sequence"/>
</dbReference>
<reference evidence="1" key="1">
    <citation type="journal article" date="2014" name="Int. J. Syst. Evol. Microbiol.">
        <title>Complete genome sequence of Corynebacterium casei LMG S-19264T (=DSM 44701T), isolated from a smear-ripened cheese.</title>
        <authorList>
            <consortium name="US DOE Joint Genome Institute (JGI-PGF)"/>
            <person name="Walter F."/>
            <person name="Albersmeier A."/>
            <person name="Kalinowski J."/>
            <person name="Ruckert C."/>
        </authorList>
    </citation>
    <scope>NUCLEOTIDE SEQUENCE</scope>
    <source>
        <strain evidence="1">CGMCC 1.12987</strain>
    </source>
</reference>
<dbReference type="EMBL" id="BMGR01000019">
    <property type="protein sequence ID" value="GGG23635.1"/>
    <property type="molecule type" value="Genomic_DNA"/>
</dbReference>
<accession>A0A917G573</accession>
<gene>
    <name evidence="1" type="ORF">GCM10010916_45240</name>
</gene>
<organism evidence="1 2">
    <name type="scientific">Paenibacillus abyssi</name>
    <dbReference type="NCBI Taxonomy" id="1340531"/>
    <lineage>
        <taxon>Bacteria</taxon>
        <taxon>Bacillati</taxon>
        <taxon>Bacillota</taxon>
        <taxon>Bacilli</taxon>
        <taxon>Bacillales</taxon>
        <taxon>Paenibacillaceae</taxon>
        <taxon>Paenibacillus</taxon>
    </lineage>
</organism>
<protein>
    <submittedName>
        <fullName evidence="1">Uncharacterized protein</fullName>
    </submittedName>
</protein>
<dbReference type="AlphaFoldDB" id="A0A917G573"/>